<feature type="region of interest" description="Disordered" evidence="1">
    <location>
        <begin position="1"/>
        <end position="24"/>
    </location>
</feature>
<comment type="caution">
    <text evidence="2">The sequence shown here is derived from an EMBL/GenBank/DDBJ whole genome shotgun (WGS) entry which is preliminary data.</text>
</comment>
<reference evidence="2 3" key="1">
    <citation type="submission" date="2019-06" db="EMBL/GenBank/DDBJ databases">
        <title>YIM 131921 draft genome.</title>
        <authorList>
            <person name="Jiang L."/>
        </authorList>
    </citation>
    <scope>NUCLEOTIDE SEQUENCE [LARGE SCALE GENOMIC DNA]</scope>
    <source>
        <strain evidence="2 3">YIM 131921</strain>
    </source>
</reference>
<feature type="compositionally biased region" description="Gly residues" evidence="1">
    <location>
        <begin position="1"/>
        <end position="13"/>
    </location>
</feature>
<evidence type="ECO:0000256" key="1">
    <source>
        <dbReference type="SAM" id="MobiDB-lite"/>
    </source>
</evidence>
<name>A0A5C4MM91_9RHOB</name>
<accession>A0A5C4MM91</accession>
<dbReference type="Proteomes" id="UP000305887">
    <property type="component" value="Unassembled WGS sequence"/>
</dbReference>
<sequence>MAAGPGGCAGGVGHGRRARDPVRRGSRLVGTCEGAWWRRTDRQEVRRVLLAARRYELAGRERGRRNGPLGHVALEVLELLANLVSYRSGRLEPSYAYLMQRLRRSKDAVHRALEALRQHGFLDWLRRHERVELVEGPGPRVRQVSNAYRLSLPPRAARLLGHLLSAPPLPEDMVQEQEDRATWLREHKAALPLSELPLVEVEDDRLARLLGELGRAVEARARQQAFLGKERESARQGETPARR</sequence>
<organism evidence="2 3">
    <name type="scientific">Rubellimicrobium rubrum</name>
    <dbReference type="NCBI Taxonomy" id="2585369"/>
    <lineage>
        <taxon>Bacteria</taxon>
        <taxon>Pseudomonadati</taxon>
        <taxon>Pseudomonadota</taxon>
        <taxon>Alphaproteobacteria</taxon>
        <taxon>Rhodobacterales</taxon>
        <taxon>Roseobacteraceae</taxon>
        <taxon>Rubellimicrobium</taxon>
    </lineage>
</organism>
<protein>
    <submittedName>
        <fullName evidence="2">Helix-turn-helix domain-containing protein</fullName>
    </submittedName>
</protein>
<dbReference type="AlphaFoldDB" id="A0A5C4MM91"/>
<dbReference type="OrthoDB" id="7467461at2"/>
<keyword evidence="3" id="KW-1185">Reference proteome</keyword>
<proteinExistence type="predicted"/>
<evidence type="ECO:0000313" key="2">
    <source>
        <dbReference type="EMBL" id="TNC45318.1"/>
    </source>
</evidence>
<gene>
    <name evidence="2" type="ORF">FHG66_20055</name>
</gene>
<evidence type="ECO:0000313" key="3">
    <source>
        <dbReference type="Proteomes" id="UP000305887"/>
    </source>
</evidence>
<dbReference type="EMBL" id="VDFU01000047">
    <property type="protein sequence ID" value="TNC45318.1"/>
    <property type="molecule type" value="Genomic_DNA"/>
</dbReference>